<dbReference type="EMBL" id="RBXR01000001">
    <property type="protein sequence ID" value="RKT70097.1"/>
    <property type="molecule type" value="Genomic_DNA"/>
</dbReference>
<feature type="region of interest" description="Disordered" evidence="1">
    <location>
        <begin position="1"/>
        <end position="66"/>
    </location>
</feature>
<organism evidence="3 4">
    <name type="scientific">Saccharothrix variisporea</name>
    <dbReference type="NCBI Taxonomy" id="543527"/>
    <lineage>
        <taxon>Bacteria</taxon>
        <taxon>Bacillati</taxon>
        <taxon>Actinomycetota</taxon>
        <taxon>Actinomycetes</taxon>
        <taxon>Pseudonocardiales</taxon>
        <taxon>Pseudonocardiaceae</taxon>
        <taxon>Saccharothrix</taxon>
    </lineage>
</organism>
<keyword evidence="2" id="KW-0472">Membrane</keyword>
<sequence>MDIDDIGNHPDLRDEKWLREAERRARKEARKELRRSRRTSSRRTSSGRAPGGPAAPGRTSSGRRRGGRTALVVLTVVAAACGLVSAWRSGWFERELPTATTSTTTAPGKVLRVDPERPFEGTPAAGWADGAAGIVVPGAQPVGEFTAEQVADAYQRTKEAVVASRLDRKAVEGHDVSGFIGLFAEDQQDHLRAQFDGTHDPEASIVVTRVAKGQHLLPVEPKVSGTMRAEAGEEGELVVHTNYVVAYAFTTALPVVDPMEIVSVVRVEADYLVRSGNRFRPASRGLWRGAMEGFNYSIACDASKAGFIAPWITEVARRSGHGAEHEPEYYFDHTKPLGTEDGCAD</sequence>
<evidence type="ECO:0000256" key="2">
    <source>
        <dbReference type="SAM" id="Phobius"/>
    </source>
</evidence>
<keyword evidence="4" id="KW-1185">Reference proteome</keyword>
<protein>
    <submittedName>
        <fullName evidence="3">Uncharacterized protein</fullName>
    </submittedName>
</protein>
<keyword evidence="2" id="KW-1133">Transmembrane helix</keyword>
<name>A0A495X814_9PSEU</name>
<dbReference type="OrthoDB" id="4549522at2"/>
<feature type="compositionally biased region" description="Basic residues" evidence="1">
    <location>
        <begin position="32"/>
        <end position="41"/>
    </location>
</feature>
<keyword evidence="2" id="KW-0812">Transmembrane</keyword>
<dbReference type="AlphaFoldDB" id="A0A495X814"/>
<feature type="compositionally biased region" description="Basic and acidic residues" evidence="1">
    <location>
        <begin position="1"/>
        <end position="31"/>
    </location>
</feature>
<proteinExistence type="predicted"/>
<feature type="compositionally biased region" description="Low complexity" evidence="1">
    <location>
        <begin position="42"/>
        <end position="60"/>
    </location>
</feature>
<feature type="transmembrane region" description="Helical" evidence="2">
    <location>
        <begin position="69"/>
        <end position="87"/>
    </location>
</feature>
<gene>
    <name evidence="3" type="ORF">DFJ66_3338</name>
</gene>
<accession>A0A495X814</accession>
<dbReference type="RefSeq" id="WP_121222293.1">
    <property type="nucleotide sequence ID" value="NZ_JBIUBA010000010.1"/>
</dbReference>
<evidence type="ECO:0000256" key="1">
    <source>
        <dbReference type="SAM" id="MobiDB-lite"/>
    </source>
</evidence>
<comment type="caution">
    <text evidence="3">The sequence shown here is derived from an EMBL/GenBank/DDBJ whole genome shotgun (WGS) entry which is preliminary data.</text>
</comment>
<reference evidence="3 4" key="1">
    <citation type="submission" date="2018-10" db="EMBL/GenBank/DDBJ databases">
        <title>Sequencing the genomes of 1000 actinobacteria strains.</title>
        <authorList>
            <person name="Klenk H.-P."/>
        </authorList>
    </citation>
    <scope>NUCLEOTIDE SEQUENCE [LARGE SCALE GENOMIC DNA]</scope>
    <source>
        <strain evidence="3 4">DSM 43911</strain>
    </source>
</reference>
<evidence type="ECO:0000313" key="3">
    <source>
        <dbReference type="EMBL" id="RKT70097.1"/>
    </source>
</evidence>
<dbReference type="Proteomes" id="UP000272729">
    <property type="component" value="Unassembled WGS sequence"/>
</dbReference>
<evidence type="ECO:0000313" key="4">
    <source>
        <dbReference type="Proteomes" id="UP000272729"/>
    </source>
</evidence>